<evidence type="ECO:0000313" key="2">
    <source>
        <dbReference type="Proteomes" id="UP000677152"/>
    </source>
</evidence>
<dbReference type="AlphaFoldDB" id="A0AA45R6J0"/>
<protein>
    <submittedName>
        <fullName evidence="1">Uncharacterized protein</fullName>
    </submittedName>
</protein>
<dbReference type="EMBL" id="CP073249">
    <property type="protein sequence ID" value="QUF06753.1"/>
    <property type="molecule type" value="Genomic_DNA"/>
</dbReference>
<evidence type="ECO:0000313" key="1">
    <source>
        <dbReference type="EMBL" id="QUF06753.1"/>
    </source>
</evidence>
<reference evidence="1" key="1">
    <citation type="submission" date="2021-04" db="EMBL/GenBank/DDBJ databases">
        <title>Genomic sequence of Actinosynnema pretiosum subsp. pretiosum ATCC 31280 (C-14919).</title>
        <authorList>
            <person name="Bai L."/>
            <person name="Wang X."/>
            <person name="Xiao Y."/>
        </authorList>
    </citation>
    <scope>NUCLEOTIDE SEQUENCE</scope>
    <source>
        <strain evidence="1">ATCC 31280</strain>
    </source>
</reference>
<proteinExistence type="predicted"/>
<accession>A0AA45R6J0</accession>
<organism evidence="1 2">
    <name type="scientific">Actinosynnema pretiosum subsp. pretiosum</name>
    <dbReference type="NCBI Taxonomy" id="103721"/>
    <lineage>
        <taxon>Bacteria</taxon>
        <taxon>Bacillati</taxon>
        <taxon>Actinomycetota</taxon>
        <taxon>Actinomycetes</taxon>
        <taxon>Pseudonocardiales</taxon>
        <taxon>Pseudonocardiaceae</taxon>
        <taxon>Actinosynnema</taxon>
    </lineage>
</organism>
<sequence length="183" mass="19731">MIGNGQDGERKIRIADNVDLHFDPDQPIDPDILHGVLSQPATTVWSSASIVPMESTDLIWPRLTGVEPGTCRFAATQAAVEAGRCDPAFAYNSPALAEGDSLAYLTLRRPAPDATERRFELGATGHCPTGEQLAERLCVVIRAWGHDRAAQPTITAYPADTPDKDLAGGQVIDKRFIRLVVSA</sequence>
<name>A0AA45R6J0_9PSEU</name>
<gene>
    <name evidence="1" type="ORF">KCV87_12280</name>
</gene>
<dbReference type="Proteomes" id="UP000677152">
    <property type="component" value="Chromosome"/>
</dbReference>